<dbReference type="AlphaFoldDB" id="A0A2V1P0U0"/>
<dbReference type="Proteomes" id="UP000245293">
    <property type="component" value="Unassembled WGS sequence"/>
</dbReference>
<evidence type="ECO:0000313" key="1">
    <source>
        <dbReference type="EMBL" id="PWG16163.1"/>
    </source>
</evidence>
<gene>
    <name evidence="1" type="ORF">DFK10_13300</name>
</gene>
<evidence type="ECO:0000313" key="2">
    <source>
        <dbReference type="Proteomes" id="UP000245293"/>
    </source>
</evidence>
<keyword evidence="2" id="KW-1185">Reference proteome</keyword>
<organism evidence="1 2">
    <name type="scientific">Salibaculum griseiflavum</name>
    <dbReference type="NCBI Taxonomy" id="1914409"/>
    <lineage>
        <taxon>Bacteria</taxon>
        <taxon>Pseudomonadati</taxon>
        <taxon>Pseudomonadota</taxon>
        <taxon>Alphaproteobacteria</taxon>
        <taxon>Rhodobacterales</taxon>
        <taxon>Roseobacteraceae</taxon>
        <taxon>Salibaculum</taxon>
    </lineage>
</organism>
<accession>A0A2V1P0U0</accession>
<dbReference type="EMBL" id="QETF01000017">
    <property type="protein sequence ID" value="PWG16163.1"/>
    <property type="molecule type" value="Genomic_DNA"/>
</dbReference>
<reference evidence="2" key="1">
    <citation type="submission" date="2018-05" db="EMBL/GenBank/DDBJ databases">
        <authorList>
            <person name="Du Z."/>
            <person name="Wang X."/>
        </authorList>
    </citation>
    <scope>NUCLEOTIDE SEQUENCE [LARGE SCALE GENOMIC DNA]</scope>
    <source>
        <strain evidence="2">WDS4C29</strain>
    </source>
</reference>
<sequence length="101" mass="11640">MLNTRLRALRPKIIERTAAAIDNMGGHVQCDPKSELLHSNDELIISLVLAGCQPTGKRRLLWRIRFDPMRYQADVTLAVRPDPMNAAELDYYLLPWLDLPW</sequence>
<comment type="caution">
    <text evidence="1">The sequence shown here is derived from an EMBL/GenBank/DDBJ whole genome shotgun (WGS) entry which is preliminary data.</text>
</comment>
<proteinExistence type="predicted"/>
<protein>
    <submittedName>
        <fullName evidence="1">Uncharacterized protein</fullName>
    </submittedName>
</protein>
<name>A0A2V1P0U0_9RHOB</name>